<feature type="region of interest" description="Disordered" evidence="1">
    <location>
        <begin position="124"/>
        <end position="145"/>
    </location>
</feature>
<gene>
    <name evidence="2" type="ORF">RESH_04306</name>
</gene>
<proteinExistence type="predicted"/>
<reference evidence="2 3" key="1">
    <citation type="journal article" date="2013" name="Mar. Genomics">
        <title>Expression of sulfatases in Rhodopirellula baltica and the diversity of sulfatases in the genus Rhodopirellula.</title>
        <authorList>
            <person name="Wegner C.E."/>
            <person name="Richter-Heitmann T."/>
            <person name="Klindworth A."/>
            <person name="Klockow C."/>
            <person name="Richter M."/>
            <person name="Achstetter T."/>
            <person name="Glockner F.O."/>
            <person name="Harder J."/>
        </authorList>
    </citation>
    <scope>NUCLEOTIDE SEQUENCE [LARGE SCALE GENOMIC DNA]</scope>
    <source>
        <strain evidence="2 3">SH398</strain>
    </source>
</reference>
<dbReference type="AlphaFoldDB" id="M5S0P3"/>
<name>M5S0P3_9BACT</name>
<accession>M5S0P3</accession>
<sequence length="145" mass="16272">MYLAQSSSMVESGSSWVSQNSPTTRFTMQDKDPCQLNLGPSSPWTVADVPLDHKAQKIHASIEHSEQMTVAIHAIERIKLIMKTKLVDMSPLCSFQPNQVRPTWTGKATNSRATNGRPLRFQKTRKTSVLQTPESIPKVRPRRTA</sequence>
<dbReference type="STRING" id="1263868.RESH_04306"/>
<dbReference type="Proteomes" id="UP000011996">
    <property type="component" value="Unassembled WGS sequence"/>
</dbReference>
<protein>
    <submittedName>
        <fullName evidence="2">Uncharacterized protein</fullName>
    </submittedName>
</protein>
<dbReference type="EMBL" id="ANOF01000139">
    <property type="protein sequence ID" value="EMI25125.1"/>
    <property type="molecule type" value="Genomic_DNA"/>
</dbReference>
<organism evidence="2 3">
    <name type="scientific">Rhodopirellula europaea SH398</name>
    <dbReference type="NCBI Taxonomy" id="1263868"/>
    <lineage>
        <taxon>Bacteria</taxon>
        <taxon>Pseudomonadati</taxon>
        <taxon>Planctomycetota</taxon>
        <taxon>Planctomycetia</taxon>
        <taxon>Pirellulales</taxon>
        <taxon>Pirellulaceae</taxon>
        <taxon>Rhodopirellula</taxon>
    </lineage>
</organism>
<evidence type="ECO:0000313" key="2">
    <source>
        <dbReference type="EMBL" id="EMI25125.1"/>
    </source>
</evidence>
<evidence type="ECO:0000256" key="1">
    <source>
        <dbReference type="SAM" id="MobiDB-lite"/>
    </source>
</evidence>
<comment type="caution">
    <text evidence="2">The sequence shown here is derived from an EMBL/GenBank/DDBJ whole genome shotgun (WGS) entry which is preliminary data.</text>
</comment>
<evidence type="ECO:0000313" key="3">
    <source>
        <dbReference type="Proteomes" id="UP000011996"/>
    </source>
</evidence>